<reference evidence="6" key="1">
    <citation type="journal article" date="2019" name="Int. J. Syst. Evol. Microbiol.">
        <title>The Global Catalogue of Microorganisms (GCM) 10K type strain sequencing project: providing services to taxonomists for standard genome sequencing and annotation.</title>
        <authorList>
            <consortium name="The Broad Institute Genomics Platform"/>
            <consortium name="The Broad Institute Genome Sequencing Center for Infectious Disease"/>
            <person name="Wu L."/>
            <person name="Ma J."/>
        </authorList>
    </citation>
    <scope>NUCLEOTIDE SEQUENCE [LARGE SCALE GENOMIC DNA]</scope>
    <source>
        <strain evidence="6">JCM 18424</strain>
    </source>
</reference>
<keyword evidence="2" id="KW-0805">Transcription regulation</keyword>
<dbReference type="InterPro" id="IPR014071">
    <property type="entry name" value="Cu_transp_CopY/TcrY"/>
</dbReference>
<proteinExistence type="inferred from homology"/>
<accession>A0ABP9MYQ4</accession>
<dbReference type="EMBL" id="BAABKE010000008">
    <property type="protein sequence ID" value="GAA5103132.1"/>
    <property type="molecule type" value="Genomic_DNA"/>
</dbReference>
<dbReference type="Pfam" id="PF03965">
    <property type="entry name" value="Penicillinase_R"/>
    <property type="match status" value="1"/>
</dbReference>
<evidence type="ECO:0000256" key="1">
    <source>
        <dbReference type="ARBA" id="ARBA00011046"/>
    </source>
</evidence>
<dbReference type="SUPFAM" id="SSF46785">
    <property type="entry name" value="Winged helix' DNA-binding domain"/>
    <property type="match status" value="1"/>
</dbReference>
<evidence type="ECO:0000256" key="3">
    <source>
        <dbReference type="ARBA" id="ARBA00023125"/>
    </source>
</evidence>
<organism evidence="5 6">
    <name type="scientific">Wohlfahrtiimonas larvae</name>
    <dbReference type="NCBI Taxonomy" id="1157986"/>
    <lineage>
        <taxon>Bacteria</taxon>
        <taxon>Pseudomonadati</taxon>
        <taxon>Pseudomonadota</taxon>
        <taxon>Gammaproteobacteria</taxon>
        <taxon>Cardiobacteriales</taxon>
        <taxon>Ignatzschineriaceae</taxon>
        <taxon>Wohlfahrtiimonas</taxon>
    </lineage>
</organism>
<evidence type="ECO:0000256" key="4">
    <source>
        <dbReference type="ARBA" id="ARBA00023163"/>
    </source>
</evidence>
<dbReference type="InterPro" id="IPR036388">
    <property type="entry name" value="WH-like_DNA-bd_sf"/>
</dbReference>
<dbReference type="RefSeq" id="WP_077926441.1">
    <property type="nucleotide sequence ID" value="NZ_BAABKE010000008.1"/>
</dbReference>
<keyword evidence="6" id="KW-1185">Reference proteome</keyword>
<keyword evidence="4" id="KW-0804">Transcription</keyword>
<gene>
    <name evidence="5" type="ORF">GCM10023338_21200</name>
</gene>
<evidence type="ECO:0000256" key="2">
    <source>
        <dbReference type="ARBA" id="ARBA00023015"/>
    </source>
</evidence>
<comment type="similarity">
    <text evidence="1">Belongs to the BlaI transcriptional regulatory family.</text>
</comment>
<dbReference type="Gene3D" id="1.10.10.10">
    <property type="entry name" value="Winged helix-like DNA-binding domain superfamily/Winged helix DNA-binding domain"/>
    <property type="match status" value="1"/>
</dbReference>
<keyword evidence="3" id="KW-0238">DNA-binding</keyword>
<sequence length="163" mass="18422">MASNKISQSEYTIMQVLWSQNQATSQEVVTILSETTDWQANTIQVMLSRLVRKGVVGIRKRGRFNVYFPTIAEEDRTRKQVETSGHLCSRKVGKRIVEMIENRVLSFEDIEMIQQALAAKEEFAVEEVICDCPPGTCTCKNCNCKKEERKFTTTPTNSCCSGG</sequence>
<dbReference type="InterPro" id="IPR005650">
    <property type="entry name" value="BlaI_family"/>
</dbReference>
<dbReference type="NCBIfam" id="TIGR02698">
    <property type="entry name" value="CopY_TcrY"/>
    <property type="match status" value="1"/>
</dbReference>
<protein>
    <submittedName>
        <fullName evidence="5">CopY/TcrY family copper transport repressor</fullName>
    </submittedName>
</protein>
<dbReference type="Proteomes" id="UP001500631">
    <property type="component" value="Unassembled WGS sequence"/>
</dbReference>
<dbReference type="InterPro" id="IPR036390">
    <property type="entry name" value="WH_DNA-bd_sf"/>
</dbReference>
<comment type="caution">
    <text evidence="5">The sequence shown here is derived from an EMBL/GenBank/DDBJ whole genome shotgun (WGS) entry which is preliminary data.</text>
</comment>
<name>A0ABP9MYQ4_9GAMM</name>
<evidence type="ECO:0000313" key="6">
    <source>
        <dbReference type="Proteomes" id="UP001500631"/>
    </source>
</evidence>
<evidence type="ECO:0000313" key="5">
    <source>
        <dbReference type="EMBL" id="GAA5103132.1"/>
    </source>
</evidence>